<organism evidence="5 6">
    <name type="scientific">Rhodovibrio salinarum</name>
    <dbReference type="NCBI Taxonomy" id="1087"/>
    <lineage>
        <taxon>Bacteria</taxon>
        <taxon>Pseudomonadati</taxon>
        <taxon>Pseudomonadota</taxon>
        <taxon>Alphaproteobacteria</taxon>
        <taxon>Rhodospirillales</taxon>
        <taxon>Rhodovibrionaceae</taxon>
        <taxon>Rhodovibrio</taxon>
    </lineage>
</organism>
<dbReference type="Pfam" id="PF00583">
    <property type="entry name" value="Acetyltransf_1"/>
    <property type="match status" value="1"/>
</dbReference>
<dbReference type="RefSeq" id="WP_081728361.1">
    <property type="nucleotide sequence ID" value="NZ_NRRE01000020.1"/>
</dbReference>
<feature type="region of interest" description="Disordered" evidence="3">
    <location>
        <begin position="1"/>
        <end position="25"/>
    </location>
</feature>
<feature type="domain" description="N-acetyltransferase" evidence="4">
    <location>
        <begin position="30"/>
        <end position="182"/>
    </location>
</feature>
<keyword evidence="1" id="KW-0808">Transferase</keyword>
<dbReference type="PANTHER" id="PTHR43420">
    <property type="entry name" value="ACETYLTRANSFERASE"/>
    <property type="match status" value="1"/>
</dbReference>
<reference evidence="5" key="2">
    <citation type="journal article" date="2020" name="Microorganisms">
        <title>Osmotic Adaptation and Compatible Solute Biosynthesis of Phototrophic Bacteria as Revealed from Genome Analyses.</title>
        <authorList>
            <person name="Imhoff J.F."/>
            <person name="Rahn T."/>
            <person name="Kunzel S."/>
            <person name="Keller A."/>
            <person name="Neulinger S.C."/>
        </authorList>
    </citation>
    <scope>NUCLEOTIDE SEQUENCE</scope>
    <source>
        <strain evidence="5">DSM 9154</strain>
    </source>
</reference>
<keyword evidence="6" id="KW-1185">Reference proteome</keyword>
<dbReference type="AlphaFoldDB" id="A0A934QHV3"/>
<evidence type="ECO:0000256" key="1">
    <source>
        <dbReference type="ARBA" id="ARBA00022679"/>
    </source>
</evidence>
<keyword evidence="2" id="KW-0012">Acyltransferase</keyword>
<evidence type="ECO:0000256" key="2">
    <source>
        <dbReference type="ARBA" id="ARBA00023315"/>
    </source>
</evidence>
<sequence length="182" mass="19577">MTPSSDDTTNQGASNQADGNADTGREVSDAYIQPAGRLDAPVIAALQNDVFPAEPWSESDVASLIQGPGAIAFLANGRDFGEVMPLGFVLARVAADEAEILTLGVLEDVRRKGLGRRLVESVADKARAQGAQRLHLEVAARNTAARDLYANRQFTEVGRRQNYYDDHGDGPDDAILLSRDLR</sequence>
<feature type="compositionally biased region" description="Polar residues" evidence="3">
    <location>
        <begin position="1"/>
        <end position="18"/>
    </location>
</feature>
<proteinExistence type="predicted"/>
<dbReference type="Gene3D" id="3.40.630.30">
    <property type="match status" value="1"/>
</dbReference>
<evidence type="ECO:0000256" key="3">
    <source>
        <dbReference type="SAM" id="MobiDB-lite"/>
    </source>
</evidence>
<accession>A0A934QHV3</accession>
<evidence type="ECO:0000259" key="4">
    <source>
        <dbReference type="PROSITE" id="PS51186"/>
    </source>
</evidence>
<protein>
    <submittedName>
        <fullName evidence="5">GNAT family N-acetyltransferase</fullName>
    </submittedName>
</protein>
<dbReference type="InterPro" id="IPR016181">
    <property type="entry name" value="Acyl_CoA_acyltransferase"/>
</dbReference>
<comment type="caution">
    <text evidence="5">The sequence shown here is derived from an EMBL/GenBank/DDBJ whole genome shotgun (WGS) entry which is preliminary data.</text>
</comment>
<evidence type="ECO:0000313" key="6">
    <source>
        <dbReference type="Proteomes" id="UP000778970"/>
    </source>
</evidence>
<dbReference type="CDD" id="cd04301">
    <property type="entry name" value="NAT_SF"/>
    <property type="match status" value="1"/>
</dbReference>
<evidence type="ECO:0000313" key="5">
    <source>
        <dbReference type="EMBL" id="MBK1696800.1"/>
    </source>
</evidence>
<dbReference type="InterPro" id="IPR050680">
    <property type="entry name" value="YpeA/RimI_acetyltransf"/>
</dbReference>
<dbReference type="SUPFAM" id="SSF55729">
    <property type="entry name" value="Acyl-CoA N-acyltransferases (Nat)"/>
    <property type="match status" value="1"/>
</dbReference>
<dbReference type="GO" id="GO:0016747">
    <property type="term" value="F:acyltransferase activity, transferring groups other than amino-acyl groups"/>
    <property type="evidence" value="ECO:0007669"/>
    <property type="project" value="InterPro"/>
</dbReference>
<name>A0A934QHV3_9PROT</name>
<gene>
    <name evidence="5" type="ORF">CKO21_06030</name>
</gene>
<reference evidence="5" key="1">
    <citation type="submission" date="2017-08" db="EMBL/GenBank/DDBJ databases">
        <authorList>
            <person name="Imhoff J.F."/>
            <person name="Rahn T."/>
            <person name="Kuenzel S."/>
            <person name="Neulinger S.C."/>
        </authorList>
    </citation>
    <scope>NUCLEOTIDE SEQUENCE</scope>
    <source>
        <strain evidence="5">DSM 9154</strain>
    </source>
</reference>
<dbReference type="Proteomes" id="UP000778970">
    <property type="component" value="Unassembled WGS sequence"/>
</dbReference>
<dbReference type="EMBL" id="NRRE01000020">
    <property type="protein sequence ID" value="MBK1696800.1"/>
    <property type="molecule type" value="Genomic_DNA"/>
</dbReference>
<dbReference type="PROSITE" id="PS51186">
    <property type="entry name" value="GNAT"/>
    <property type="match status" value="1"/>
</dbReference>
<dbReference type="InterPro" id="IPR000182">
    <property type="entry name" value="GNAT_dom"/>
</dbReference>
<dbReference type="PANTHER" id="PTHR43420:SF12">
    <property type="entry name" value="N-ACETYLTRANSFERASE DOMAIN-CONTAINING PROTEIN"/>
    <property type="match status" value="1"/>
</dbReference>